<feature type="region of interest" description="Disordered" evidence="1">
    <location>
        <begin position="122"/>
        <end position="156"/>
    </location>
</feature>
<dbReference type="Proteomes" id="UP000785679">
    <property type="component" value="Unassembled WGS sequence"/>
</dbReference>
<evidence type="ECO:0000256" key="1">
    <source>
        <dbReference type="SAM" id="MobiDB-lite"/>
    </source>
</evidence>
<feature type="region of interest" description="Disordered" evidence="1">
    <location>
        <begin position="291"/>
        <end position="310"/>
    </location>
</feature>
<organism evidence="2 3">
    <name type="scientific">Halteria grandinella</name>
    <dbReference type="NCBI Taxonomy" id="5974"/>
    <lineage>
        <taxon>Eukaryota</taxon>
        <taxon>Sar</taxon>
        <taxon>Alveolata</taxon>
        <taxon>Ciliophora</taxon>
        <taxon>Intramacronucleata</taxon>
        <taxon>Spirotrichea</taxon>
        <taxon>Stichotrichia</taxon>
        <taxon>Sporadotrichida</taxon>
        <taxon>Halteriidae</taxon>
        <taxon>Halteria</taxon>
    </lineage>
</organism>
<dbReference type="EMBL" id="RRYP01012974">
    <property type="protein sequence ID" value="TNV76780.1"/>
    <property type="molecule type" value="Genomic_DNA"/>
</dbReference>
<evidence type="ECO:0000313" key="3">
    <source>
        <dbReference type="Proteomes" id="UP000785679"/>
    </source>
</evidence>
<reference evidence="2" key="1">
    <citation type="submission" date="2019-06" db="EMBL/GenBank/DDBJ databases">
        <authorList>
            <person name="Zheng W."/>
        </authorList>
    </citation>
    <scope>NUCLEOTIDE SEQUENCE</scope>
    <source>
        <strain evidence="2">QDHG01</strain>
    </source>
</reference>
<protein>
    <submittedName>
        <fullName evidence="2">Uncharacterized protein</fullName>
    </submittedName>
</protein>
<dbReference type="OrthoDB" id="10659360at2759"/>
<comment type="caution">
    <text evidence="2">The sequence shown here is derived from an EMBL/GenBank/DDBJ whole genome shotgun (WGS) entry which is preliminary data.</text>
</comment>
<sequence length="310" mass="36185">MHQRVSSIENTLAYNQIPYQYQPSYEEVTGKYQTRRRAYPQVYHHHQHYEQYYPQMMPQQQNRSRQQYVDYANTGVTPRGGVGNINIMEQKQSMSPQQAARSPIKFAEIPPDDRQQRYQEYLSKQKQPKKDQQQYLSTRDIEGAQPKQVNGHKGKKRYNFHTDVYYNDSALNQSLESQQAIPYHINAHDPHLRAGGQHGLSLDSLSHFDKLYNKRIDWKPLLAAQQQLNNEVIANNENKLDHLEGPHQYASQPPPPMIRQSMGMKPAMLNAARNILSHDQVGYSMTLGQGMAKREQTSSNNYGKYQQYRY</sequence>
<dbReference type="AlphaFoldDB" id="A0A8J8NME8"/>
<evidence type="ECO:0000313" key="2">
    <source>
        <dbReference type="EMBL" id="TNV76780.1"/>
    </source>
</evidence>
<gene>
    <name evidence="2" type="ORF">FGO68_gene10386</name>
</gene>
<keyword evidence="3" id="KW-1185">Reference proteome</keyword>
<proteinExistence type="predicted"/>
<accession>A0A8J8NME8</accession>
<feature type="compositionally biased region" description="Polar residues" evidence="1">
    <location>
        <begin position="297"/>
        <end position="310"/>
    </location>
</feature>
<name>A0A8J8NME8_HALGN</name>